<dbReference type="AlphaFoldDB" id="A0A078A1G9"/>
<dbReference type="Pfam" id="PF07004">
    <property type="entry name" value="SHIPPO-rpt"/>
    <property type="match status" value="2"/>
</dbReference>
<feature type="region of interest" description="Disordered" evidence="1">
    <location>
        <begin position="1"/>
        <end position="25"/>
    </location>
</feature>
<keyword evidence="3" id="KW-1185">Reference proteome</keyword>
<reference evidence="2 3" key="1">
    <citation type="submission" date="2014-06" db="EMBL/GenBank/DDBJ databases">
        <authorList>
            <person name="Swart Estienne"/>
        </authorList>
    </citation>
    <scope>NUCLEOTIDE SEQUENCE [LARGE SCALE GENOMIC DNA]</scope>
    <source>
        <strain evidence="2 3">130c</strain>
    </source>
</reference>
<organism evidence="2 3">
    <name type="scientific">Stylonychia lemnae</name>
    <name type="common">Ciliate</name>
    <dbReference type="NCBI Taxonomy" id="5949"/>
    <lineage>
        <taxon>Eukaryota</taxon>
        <taxon>Sar</taxon>
        <taxon>Alveolata</taxon>
        <taxon>Ciliophora</taxon>
        <taxon>Intramacronucleata</taxon>
        <taxon>Spirotrichea</taxon>
        <taxon>Stichotrichia</taxon>
        <taxon>Sporadotrichida</taxon>
        <taxon>Oxytrichidae</taxon>
        <taxon>Stylonychinae</taxon>
        <taxon>Stylonychia</taxon>
    </lineage>
</organism>
<protein>
    <submittedName>
        <fullName evidence="2">Uncharacterized protein</fullName>
    </submittedName>
</protein>
<dbReference type="InParanoid" id="A0A078A1G9"/>
<sequence>MDKQKLKSMLNRTFHNKRSTSSNYSKSDFNLTMSLQKTYNNREEGKSEAIVDYNNNSQHNEIKEEVTEIENNQYSNNDEDNGYRRQQERNIHTSQGGNRKNASNSFGMTKLDNNLNENNQSTMDSTQNIFSRNNKRASVGSLLNQSYIKAASKTFSKDYAMNGTMNYDSNASIYPTYYNPVGPGQYFDSSSKLGNVTISNKFKNAPSFKFGKGKNFNHTEKAFQTSTSFSEMRSQSVTASEKKLDFLYPQLYNIAWQNELRYFQRSAINMKETPGVGEYTLSSIERPFSQASSFLRANSQTFPKEQRGEIKVYDTVYEREYSNKIGPGPCGYDTIYSSKYLSKNAKVSFSKAKRDQSSSMIKGPGPGYYENDVHQYKKSKISEAPKYIMPKAYKRFDIIKYGSFCDEIIQKGYF</sequence>
<evidence type="ECO:0000313" key="2">
    <source>
        <dbReference type="EMBL" id="CDW75687.1"/>
    </source>
</evidence>
<evidence type="ECO:0000256" key="1">
    <source>
        <dbReference type="SAM" id="MobiDB-lite"/>
    </source>
</evidence>
<dbReference type="InterPro" id="IPR010736">
    <property type="entry name" value="SHIPPO-rpt"/>
</dbReference>
<dbReference type="Proteomes" id="UP000039865">
    <property type="component" value="Unassembled WGS sequence"/>
</dbReference>
<dbReference type="EMBL" id="CCKQ01004533">
    <property type="protein sequence ID" value="CDW75687.1"/>
    <property type="molecule type" value="Genomic_DNA"/>
</dbReference>
<evidence type="ECO:0000313" key="3">
    <source>
        <dbReference type="Proteomes" id="UP000039865"/>
    </source>
</evidence>
<name>A0A078A1G9_STYLE</name>
<accession>A0A078A1G9</accession>
<gene>
    <name evidence="2" type="primary">Contig1295.g1416</name>
    <name evidence="2" type="ORF">STYLEM_4680</name>
</gene>
<proteinExistence type="predicted"/>